<dbReference type="GO" id="GO:0016052">
    <property type="term" value="P:carbohydrate catabolic process"/>
    <property type="evidence" value="ECO:0007669"/>
    <property type="project" value="InterPro"/>
</dbReference>
<evidence type="ECO:0000256" key="1">
    <source>
        <dbReference type="SAM" id="MobiDB-lite"/>
    </source>
</evidence>
<dbReference type="GO" id="GO:0004553">
    <property type="term" value="F:hydrolase activity, hydrolyzing O-glycosyl compounds"/>
    <property type="evidence" value="ECO:0007669"/>
    <property type="project" value="InterPro"/>
</dbReference>
<dbReference type="CDD" id="cd09621">
    <property type="entry name" value="CBM9_like_5"/>
    <property type="match status" value="1"/>
</dbReference>
<dbReference type="SUPFAM" id="SSF49344">
    <property type="entry name" value="CBD9-like"/>
    <property type="match status" value="1"/>
</dbReference>
<feature type="region of interest" description="Disordered" evidence="1">
    <location>
        <begin position="235"/>
        <end position="254"/>
    </location>
</feature>
<proteinExistence type="predicted"/>
<dbReference type="GO" id="GO:0030246">
    <property type="term" value="F:carbohydrate binding"/>
    <property type="evidence" value="ECO:0007669"/>
    <property type="project" value="InterPro"/>
</dbReference>
<keyword evidence="4" id="KW-1185">Reference proteome</keyword>
<accession>A0A418KWC9</accession>
<dbReference type="Proteomes" id="UP000284057">
    <property type="component" value="Unassembled WGS sequence"/>
</dbReference>
<organism evidence="3 4">
    <name type="scientific">Jiangella rhizosphaerae</name>
    <dbReference type="NCBI Taxonomy" id="2293569"/>
    <lineage>
        <taxon>Bacteria</taxon>
        <taxon>Bacillati</taxon>
        <taxon>Actinomycetota</taxon>
        <taxon>Actinomycetes</taxon>
        <taxon>Jiangellales</taxon>
        <taxon>Jiangellaceae</taxon>
        <taxon>Jiangella</taxon>
    </lineage>
</organism>
<gene>
    <name evidence="3" type="ORF">DY240_04690</name>
</gene>
<evidence type="ECO:0000313" key="4">
    <source>
        <dbReference type="Proteomes" id="UP000284057"/>
    </source>
</evidence>
<name>A0A418KWC9_9ACTN</name>
<dbReference type="AlphaFoldDB" id="A0A418KWC9"/>
<evidence type="ECO:0000259" key="2">
    <source>
        <dbReference type="Pfam" id="PF06452"/>
    </source>
</evidence>
<evidence type="ECO:0000313" key="3">
    <source>
        <dbReference type="EMBL" id="RIQ33705.1"/>
    </source>
</evidence>
<dbReference type="InterPro" id="IPR010502">
    <property type="entry name" value="Carb-bd_dom_fam9"/>
</dbReference>
<protein>
    <recommendedName>
        <fullName evidence="2">Carbohydrate-binding domain-containing protein</fullName>
    </recommendedName>
</protein>
<feature type="domain" description="Carbohydrate-binding" evidence="2">
    <location>
        <begin position="496"/>
        <end position="668"/>
    </location>
</feature>
<dbReference type="Pfam" id="PF06452">
    <property type="entry name" value="CBM9_1"/>
    <property type="match status" value="1"/>
</dbReference>
<dbReference type="Gene3D" id="2.60.40.1190">
    <property type="match status" value="1"/>
</dbReference>
<sequence length="670" mass="70328">MSAAGMAGAQPYPWLELMLRNEVLDYADIYNYHLHQTYDPAVAPTPLPTGVPAYLGLLEEYDPGDTLGWLTEAGLRFPGTTGRPMTEEEQRALARYQTIWAVTSISQGTDKHFAFVAPPYDEGTGSWGLFEPTTFTPYAGYAAEAAMTAALGEGRYVGRVPGLPTGVTGHVFGDGADSVLVLWAATPASVTLDLDQTTGTLTNIVGASSAVSAPAAGFTVDVGPDPVYLRVAGDVPADTSDAPEPPPTPQPTTFDTADRLVLMQTYPDAVSGNAREGGYALPIDAPTTVTVDVYNFNDTAVTGTVTGTGADGWTVAGGAQPVTVPAGGKATLTFQVSATSAVEFNKLSPVSFRGEFGGDPTSVSTTLVTTDQDVVTARHAFTDDGDALRVAVKNTTGADLHLLNTRWTVGSRRGVAQTGATIPAGETREVVVPLPQLEPGSHTYELRLPFRGGSTLVYHGRIAVIDPADVTDAAHLPITVDGVPDDLSGVPVVDIVEDGKVVMGTYGGPSDLSGTIAVTWDEQNLYLSARITDDVFAQTFSGAETWRGDGIQFSLAPGLPSESRSWDEYDLALTSTGAQLYRRRGTGVPIGVVTAADAAASWDEASTSTVYELALPWTEIPSIQPTDGLMSFSLLVNDNDGAGRKGYIEWGSGIGTGKNPSLFKPLRLVP</sequence>
<comment type="caution">
    <text evidence="3">The sequence shown here is derived from an EMBL/GenBank/DDBJ whole genome shotgun (WGS) entry which is preliminary data.</text>
</comment>
<reference evidence="3 4" key="1">
    <citation type="submission" date="2018-09" db="EMBL/GenBank/DDBJ databases">
        <title>Isolation, diversity and antifungal activity of actinobacteria from wheat.</title>
        <authorList>
            <person name="Han C."/>
        </authorList>
    </citation>
    <scope>NUCLEOTIDE SEQUENCE [LARGE SCALE GENOMIC DNA]</scope>
    <source>
        <strain evidence="3 4">NEAU-YY265</strain>
    </source>
</reference>
<dbReference type="EMBL" id="QUAL01000039">
    <property type="protein sequence ID" value="RIQ33705.1"/>
    <property type="molecule type" value="Genomic_DNA"/>
</dbReference>